<dbReference type="GO" id="GO:0008270">
    <property type="term" value="F:zinc ion binding"/>
    <property type="evidence" value="ECO:0007669"/>
    <property type="project" value="UniProtKB-KW"/>
</dbReference>
<protein>
    <recommendedName>
        <fullName evidence="2">SWIM-type domain-containing protein</fullName>
    </recommendedName>
</protein>
<keyword evidence="1" id="KW-0863">Zinc-finger</keyword>
<dbReference type="OrthoDB" id="337581at2759"/>
<dbReference type="PANTHER" id="PTHR28498">
    <property type="entry name" value="ZINC FINGER SWIM DOMAIN-CONTAINING PROTEIN 7"/>
    <property type="match status" value="1"/>
</dbReference>
<evidence type="ECO:0000259" key="2">
    <source>
        <dbReference type="PROSITE" id="PS50966"/>
    </source>
</evidence>
<sequence length="160" mass="17701">MAVDEVADQLLEQVKQAYTASGKLSDESLSLLNFIYQGPLLTALELVEKRSVTRVISPSGRELFQVIGASGTPYTCFPNLKYCSCPAFHFSDHSSNVCTNYNQQITAVMSTHLLFVSVLCRGDHLMCKHVLAMKLSEILGLTKILHVSNDEITNMIMSVE</sequence>
<dbReference type="Proteomes" id="UP000678393">
    <property type="component" value="Unassembled WGS sequence"/>
</dbReference>
<dbReference type="InterPro" id="IPR007527">
    <property type="entry name" value="Znf_SWIM"/>
</dbReference>
<evidence type="ECO:0000313" key="4">
    <source>
        <dbReference type="Proteomes" id="UP000678393"/>
    </source>
</evidence>
<comment type="caution">
    <text evidence="3">The sequence shown here is derived from an EMBL/GenBank/DDBJ whole genome shotgun (WGS) entry which is preliminary data.</text>
</comment>
<dbReference type="GO" id="GO:0097196">
    <property type="term" value="C:Shu complex"/>
    <property type="evidence" value="ECO:0007669"/>
    <property type="project" value="TreeGrafter"/>
</dbReference>
<keyword evidence="1" id="KW-0479">Metal-binding</keyword>
<gene>
    <name evidence="3" type="ORF">CUNI_LOCUS8220</name>
</gene>
<keyword evidence="1" id="KW-0862">Zinc</keyword>
<dbReference type="PROSITE" id="PS50966">
    <property type="entry name" value="ZF_SWIM"/>
    <property type="match status" value="1"/>
</dbReference>
<dbReference type="GO" id="GO:0000724">
    <property type="term" value="P:double-strand break repair via homologous recombination"/>
    <property type="evidence" value="ECO:0007669"/>
    <property type="project" value="TreeGrafter"/>
</dbReference>
<evidence type="ECO:0000313" key="3">
    <source>
        <dbReference type="EMBL" id="CAG5122662.1"/>
    </source>
</evidence>
<proteinExistence type="predicted"/>
<accession>A0A8S3Z611</accession>
<dbReference type="EMBL" id="CAJHNH020001336">
    <property type="protein sequence ID" value="CAG5122662.1"/>
    <property type="molecule type" value="Genomic_DNA"/>
</dbReference>
<keyword evidence="4" id="KW-1185">Reference proteome</keyword>
<dbReference type="PANTHER" id="PTHR28498:SF1">
    <property type="entry name" value="ZINC FINGER SWIM DOMAIN-CONTAINING PROTEIN 7"/>
    <property type="match status" value="1"/>
</dbReference>
<feature type="domain" description="SWIM-type" evidence="2">
    <location>
        <begin position="74"/>
        <end position="138"/>
    </location>
</feature>
<name>A0A8S3Z611_9EUPU</name>
<dbReference type="AlphaFoldDB" id="A0A8S3Z611"/>
<organism evidence="3 4">
    <name type="scientific">Candidula unifasciata</name>
    <dbReference type="NCBI Taxonomy" id="100452"/>
    <lineage>
        <taxon>Eukaryota</taxon>
        <taxon>Metazoa</taxon>
        <taxon>Spiralia</taxon>
        <taxon>Lophotrochozoa</taxon>
        <taxon>Mollusca</taxon>
        <taxon>Gastropoda</taxon>
        <taxon>Heterobranchia</taxon>
        <taxon>Euthyneura</taxon>
        <taxon>Panpulmonata</taxon>
        <taxon>Eupulmonata</taxon>
        <taxon>Stylommatophora</taxon>
        <taxon>Helicina</taxon>
        <taxon>Helicoidea</taxon>
        <taxon>Geomitridae</taxon>
        <taxon>Candidula</taxon>
    </lineage>
</organism>
<evidence type="ECO:0000256" key="1">
    <source>
        <dbReference type="PROSITE-ProRule" id="PRU00325"/>
    </source>
</evidence>
<reference evidence="3" key="1">
    <citation type="submission" date="2021-04" db="EMBL/GenBank/DDBJ databases">
        <authorList>
            <consortium name="Molecular Ecology Group"/>
        </authorList>
    </citation>
    <scope>NUCLEOTIDE SEQUENCE</scope>
</reference>